<dbReference type="NCBIfam" id="NF001854">
    <property type="entry name" value="PRK00575.1"/>
    <property type="match status" value="1"/>
</dbReference>
<keyword evidence="7 9" id="KW-0811">Translocation</keyword>
<comment type="function">
    <text evidence="9">Part of the twin-arginine translocation (Tat) system that transports large folded proteins containing a characteristic twin-arginine motif in their signal peptide across membranes. TatA could form the protein-conducting channel of the Tat system.</text>
</comment>
<sequence>MRPSHLIIIAIVIILLFGASKLPELARSLGKSAKILKSELSDLTEDDKAVTDGKDETKPSEDKE</sequence>
<dbReference type="OrthoDB" id="5245163at2"/>
<dbReference type="GO" id="GO:0033281">
    <property type="term" value="C:TAT protein transport complex"/>
    <property type="evidence" value="ECO:0007669"/>
    <property type="project" value="UniProtKB-UniRule"/>
</dbReference>
<dbReference type="AlphaFoldDB" id="S2W4C1"/>
<dbReference type="InterPro" id="IPR006312">
    <property type="entry name" value="TatA/E"/>
</dbReference>
<feature type="region of interest" description="Disordered" evidence="10">
    <location>
        <begin position="44"/>
        <end position="64"/>
    </location>
</feature>
<dbReference type="EMBL" id="AGZR01000001">
    <property type="protein sequence ID" value="EPD34036.1"/>
    <property type="molecule type" value="Genomic_DNA"/>
</dbReference>
<keyword evidence="3 9" id="KW-1003">Cell membrane</keyword>
<evidence type="ECO:0000256" key="9">
    <source>
        <dbReference type="HAMAP-Rule" id="MF_00236"/>
    </source>
</evidence>
<keyword evidence="4 9" id="KW-0812">Transmembrane</keyword>
<evidence type="ECO:0000256" key="7">
    <source>
        <dbReference type="ARBA" id="ARBA00023010"/>
    </source>
</evidence>
<organism evidence="11 12">
    <name type="scientific">Propionimicrobium lymphophilum ACS-093-V-SCH5</name>
    <dbReference type="NCBI Taxonomy" id="883161"/>
    <lineage>
        <taxon>Bacteria</taxon>
        <taxon>Bacillati</taxon>
        <taxon>Actinomycetota</taxon>
        <taxon>Actinomycetes</taxon>
        <taxon>Propionibacteriales</taxon>
        <taxon>Propionibacteriaceae</taxon>
        <taxon>Propionimicrobium</taxon>
    </lineage>
</organism>
<dbReference type="STRING" id="883161.HMPREF9306_00070"/>
<protein>
    <recommendedName>
        <fullName evidence="9">Sec-independent protein translocase protein TatA</fullName>
    </recommendedName>
</protein>
<gene>
    <name evidence="9" type="primary">tatA</name>
    <name evidence="11" type="ORF">HMPREF9306_00070</name>
</gene>
<keyword evidence="6 9" id="KW-1133">Transmembrane helix</keyword>
<dbReference type="Proteomes" id="UP000014417">
    <property type="component" value="Unassembled WGS sequence"/>
</dbReference>
<reference evidence="11 12" key="1">
    <citation type="submission" date="2013-04" db="EMBL/GenBank/DDBJ databases">
        <title>The Genome Sequence of Propionimicrobium lymphophilum ACS-093-V-SCH5.</title>
        <authorList>
            <consortium name="The Broad Institute Genomics Platform"/>
            <person name="Earl A."/>
            <person name="Ward D."/>
            <person name="Feldgarden M."/>
            <person name="Gevers D."/>
            <person name="Saerens B."/>
            <person name="Vaneechoutte M."/>
            <person name="Walker B."/>
            <person name="Young S."/>
            <person name="Zeng Q."/>
            <person name="Gargeya S."/>
            <person name="Fitzgerald M."/>
            <person name="Haas B."/>
            <person name="Abouelleil A."/>
            <person name="Allen A.W."/>
            <person name="Alvarado L."/>
            <person name="Arachchi H.M."/>
            <person name="Berlin A.M."/>
            <person name="Chapman S.B."/>
            <person name="Gainer-Dewar J."/>
            <person name="Goldberg J."/>
            <person name="Griggs A."/>
            <person name="Gujja S."/>
            <person name="Hansen M."/>
            <person name="Howarth C."/>
            <person name="Imamovic A."/>
            <person name="Ireland A."/>
            <person name="Larimer J."/>
            <person name="McCowan C."/>
            <person name="Murphy C."/>
            <person name="Pearson M."/>
            <person name="Poon T.W."/>
            <person name="Priest M."/>
            <person name="Roberts A."/>
            <person name="Saif S."/>
            <person name="Shea T."/>
            <person name="Sisk P."/>
            <person name="Sykes S."/>
            <person name="Wortman J."/>
            <person name="Nusbaum C."/>
            <person name="Birren B."/>
        </authorList>
    </citation>
    <scope>NUCLEOTIDE SEQUENCE [LARGE SCALE GENOMIC DNA]</scope>
    <source>
        <strain evidence="11 12">ACS-093-V-SCH5</strain>
    </source>
</reference>
<dbReference type="HOGENOM" id="CLU_086034_6_3_11"/>
<evidence type="ECO:0000256" key="8">
    <source>
        <dbReference type="ARBA" id="ARBA00023136"/>
    </source>
</evidence>
<evidence type="ECO:0000256" key="3">
    <source>
        <dbReference type="ARBA" id="ARBA00022475"/>
    </source>
</evidence>
<dbReference type="GO" id="GO:0043953">
    <property type="term" value="P:protein transport by the Tat complex"/>
    <property type="evidence" value="ECO:0007669"/>
    <property type="project" value="UniProtKB-UniRule"/>
</dbReference>
<dbReference type="PATRIC" id="fig|883161.3.peg.70"/>
<dbReference type="Gene3D" id="1.20.5.3310">
    <property type="match status" value="1"/>
</dbReference>
<name>S2W4C1_9ACTN</name>
<keyword evidence="12" id="KW-1185">Reference proteome</keyword>
<dbReference type="GO" id="GO:0008320">
    <property type="term" value="F:protein transmembrane transporter activity"/>
    <property type="evidence" value="ECO:0007669"/>
    <property type="project" value="UniProtKB-UniRule"/>
</dbReference>
<comment type="caution">
    <text evidence="11">The sequence shown here is derived from an EMBL/GenBank/DDBJ whole genome shotgun (WGS) entry which is preliminary data.</text>
</comment>
<evidence type="ECO:0000313" key="11">
    <source>
        <dbReference type="EMBL" id="EPD34036.1"/>
    </source>
</evidence>
<evidence type="ECO:0000313" key="12">
    <source>
        <dbReference type="Proteomes" id="UP000014417"/>
    </source>
</evidence>
<dbReference type="Pfam" id="PF02416">
    <property type="entry name" value="TatA_B_E"/>
    <property type="match status" value="1"/>
</dbReference>
<dbReference type="HAMAP" id="MF_00236">
    <property type="entry name" value="TatA_E"/>
    <property type="match status" value="1"/>
</dbReference>
<comment type="subcellular location">
    <subcellularLocation>
        <location evidence="1 9">Cell membrane</location>
        <topology evidence="1 9">Single-pass membrane protein</topology>
    </subcellularLocation>
</comment>
<accession>S2W4C1</accession>
<evidence type="ECO:0000256" key="2">
    <source>
        <dbReference type="ARBA" id="ARBA00022448"/>
    </source>
</evidence>
<evidence type="ECO:0000256" key="10">
    <source>
        <dbReference type="SAM" id="MobiDB-lite"/>
    </source>
</evidence>
<evidence type="ECO:0000256" key="6">
    <source>
        <dbReference type="ARBA" id="ARBA00022989"/>
    </source>
</evidence>
<keyword evidence="8 9" id="KW-0472">Membrane</keyword>
<evidence type="ECO:0000256" key="5">
    <source>
        <dbReference type="ARBA" id="ARBA00022927"/>
    </source>
</evidence>
<dbReference type="PANTHER" id="PTHR42982:SF8">
    <property type="entry name" value="SEC-INDEPENDENT PROTEIN TRANSLOCASE PROTEIN TATA"/>
    <property type="match status" value="1"/>
</dbReference>
<evidence type="ECO:0000256" key="4">
    <source>
        <dbReference type="ARBA" id="ARBA00022692"/>
    </source>
</evidence>
<proteinExistence type="inferred from homology"/>
<dbReference type="NCBIfam" id="TIGR01411">
    <property type="entry name" value="tatAE"/>
    <property type="match status" value="1"/>
</dbReference>
<keyword evidence="2 9" id="KW-0813">Transport</keyword>
<dbReference type="PANTHER" id="PTHR42982">
    <property type="entry name" value="SEC-INDEPENDENT PROTEIN TRANSLOCASE PROTEIN TATA"/>
    <property type="match status" value="1"/>
</dbReference>
<comment type="subunit">
    <text evidence="9">The Tat system comprises two distinct complexes: a TatABC complex, containing multiple copies of TatA, TatB and TatC subunits, and a separate TatA complex, containing only TatA subunits. Substrates initially bind to the TatABC complex, which probably triggers association of the separate TatA complex to form the active translocon.</text>
</comment>
<dbReference type="RefSeq" id="WP_016454932.1">
    <property type="nucleotide sequence ID" value="NZ_KE150269.1"/>
</dbReference>
<comment type="similarity">
    <text evidence="9">Belongs to the TatA/E family.</text>
</comment>
<evidence type="ECO:0000256" key="1">
    <source>
        <dbReference type="ARBA" id="ARBA00004162"/>
    </source>
</evidence>
<dbReference type="InterPro" id="IPR003369">
    <property type="entry name" value="TatA/B/E"/>
</dbReference>
<keyword evidence="5 9" id="KW-0653">Protein transport</keyword>